<dbReference type="AlphaFoldDB" id="A0A7C9RD76"/>
<evidence type="ECO:0000256" key="1">
    <source>
        <dbReference type="SAM" id="Phobius"/>
    </source>
</evidence>
<organism evidence="2 3">
    <name type="scientific">Candidatus Afipia apatlaquensis</name>
    <dbReference type="NCBI Taxonomy" id="2712852"/>
    <lineage>
        <taxon>Bacteria</taxon>
        <taxon>Pseudomonadati</taxon>
        <taxon>Pseudomonadota</taxon>
        <taxon>Alphaproteobacteria</taxon>
        <taxon>Hyphomicrobiales</taxon>
        <taxon>Nitrobacteraceae</taxon>
        <taxon>Afipia</taxon>
    </lineage>
</organism>
<proteinExistence type="predicted"/>
<dbReference type="PANTHER" id="PTHR38441">
    <property type="entry name" value="INTEGRAL MEMBRANE PROTEIN-RELATED"/>
    <property type="match status" value="1"/>
</dbReference>
<protein>
    <submittedName>
        <fullName evidence="2">DUF485 domain-containing protein</fullName>
    </submittedName>
</protein>
<gene>
    <name evidence="2" type="ORF">G4V63_03250</name>
</gene>
<comment type="caution">
    <text evidence="2">The sequence shown here is derived from an EMBL/GenBank/DDBJ whole genome shotgun (WGS) entry which is preliminary data.</text>
</comment>
<keyword evidence="1" id="KW-0812">Transmembrane</keyword>
<accession>A0A7C9RD76</accession>
<dbReference type="Proteomes" id="UP000480266">
    <property type="component" value="Unassembled WGS sequence"/>
</dbReference>
<name>A0A7C9RD76_9BRAD</name>
<reference evidence="2" key="1">
    <citation type="submission" date="2020-02" db="EMBL/GenBank/DDBJ databases">
        <title>Draft genome sequence of Candidatus Afipia apatlaquensis IBT-C3, a potential strain for decolorization of textile dyes.</title>
        <authorList>
            <person name="Sanchez-Reyes A."/>
            <person name="Breton-Deval L."/>
            <person name="Mangelson H."/>
            <person name="Sanchez-Flores A."/>
        </authorList>
    </citation>
    <scope>NUCLEOTIDE SEQUENCE [LARGE SCALE GENOMIC DNA]</scope>
    <source>
        <strain evidence="2">IBT-C3</strain>
    </source>
</reference>
<feature type="transmembrane region" description="Helical" evidence="1">
    <location>
        <begin position="25"/>
        <end position="46"/>
    </location>
</feature>
<evidence type="ECO:0000313" key="3">
    <source>
        <dbReference type="Proteomes" id="UP000480266"/>
    </source>
</evidence>
<dbReference type="InterPro" id="IPR007436">
    <property type="entry name" value="DUF485"/>
</dbReference>
<keyword evidence="3" id="KW-1185">Reference proteome</keyword>
<feature type="transmembrane region" description="Helical" evidence="1">
    <location>
        <begin position="58"/>
        <end position="81"/>
    </location>
</feature>
<evidence type="ECO:0000313" key="2">
    <source>
        <dbReference type="EMBL" id="NGX94277.1"/>
    </source>
</evidence>
<dbReference type="Pfam" id="PF04341">
    <property type="entry name" value="DUF485"/>
    <property type="match status" value="1"/>
</dbReference>
<dbReference type="EMBL" id="JAAMRR010000168">
    <property type="protein sequence ID" value="NGX94277.1"/>
    <property type="molecule type" value="Genomic_DNA"/>
</dbReference>
<keyword evidence="1" id="KW-0472">Membrane</keyword>
<keyword evidence="1" id="KW-1133">Transmembrane helix</keyword>
<dbReference type="PANTHER" id="PTHR38441:SF1">
    <property type="entry name" value="MEMBRANE PROTEIN"/>
    <property type="match status" value="1"/>
</dbReference>
<sequence length="106" mass="11206">MAANAKSIEAAHASIRALIAEKLKYLVPMTIIFMVGYIGLTVLAGFGKSIMGIKVAGAFNVGYLLIALNYVLSWVLAFIYVRIANNVFDPLAAKAAADITGTGVSR</sequence>